<evidence type="ECO:0000313" key="10">
    <source>
        <dbReference type="EMBL" id="KAJ7375084.1"/>
    </source>
</evidence>
<evidence type="ECO:0000259" key="9">
    <source>
        <dbReference type="PROSITE" id="PS50262"/>
    </source>
</evidence>
<gene>
    <name evidence="10" type="primary">OPN4_1</name>
    <name evidence="10" type="ORF">OS493_001816</name>
</gene>
<name>A0A9W9Z7V4_9CNID</name>
<dbReference type="Pfam" id="PF00001">
    <property type="entry name" value="7tm_1"/>
    <property type="match status" value="1"/>
</dbReference>
<keyword evidence="3 8" id="KW-1133">Transmembrane helix</keyword>
<feature type="transmembrane region" description="Helical" evidence="8">
    <location>
        <begin position="65"/>
        <end position="87"/>
    </location>
</feature>
<sequence>MELEMAFAERDTWERHKIIKTLTGTWLYGIAIMFPPLVGWGSFNFESGDTVCAPNWREVNPYGRIYSVLLVILAFVIPLGVSIAYFIKIYKRSTQDPDANSTPPRERTKAKKAVIMILTGVAIFVVSWTPYYACAMMSVFGGSEMFDPATSFIPGILAKASAVFNPLICLLVSKRFRTVAVKVICVCRKIEEDENDDITHSRQRQLRPSMLMQRSLHEELSRIRRMRQYQQTRAEARLMRITALTRSRDEHQETTV</sequence>
<dbReference type="PROSITE" id="PS50262">
    <property type="entry name" value="G_PROTEIN_RECEP_F1_2"/>
    <property type="match status" value="1"/>
</dbReference>
<evidence type="ECO:0000256" key="7">
    <source>
        <dbReference type="ARBA" id="ARBA00023224"/>
    </source>
</evidence>
<organism evidence="10 11">
    <name type="scientific">Desmophyllum pertusum</name>
    <dbReference type="NCBI Taxonomy" id="174260"/>
    <lineage>
        <taxon>Eukaryota</taxon>
        <taxon>Metazoa</taxon>
        <taxon>Cnidaria</taxon>
        <taxon>Anthozoa</taxon>
        <taxon>Hexacorallia</taxon>
        <taxon>Scleractinia</taxon>
        <taxon>Caryophylliina</taxon>
        <taxon>Caryophylliidae</taxon>
        <taxon>Desmophyllum</taxon>
    </lineage>
</organism>
<keyword evidence="6" id="KW-0675">Receptor</keyword>
<comment type="subcellular location">
    <subcellularLocation>
        <location evidence="1">Membrane</location>
        <topology evidence="1">Multi-pass membrane protein</topology>
    </subcellularLocation>
</comment>
<dbReference type="Proteomes" id="UP001163046">
    <property type="component" value="Unassembled WGS sequence"/>
</dbReference>
<keyword evidence="7" id="KW-0807">Transducer</keyword>
<feature type="transmembrane region" description="Helical" evidence="8">
    <location>
        <begin position="113"/>
        <end position="132"/>
    </location>
</feature>
<evidence type="ECO:0000313" key="11">
    <source>
        <dbReference type="Proteomes" id="UP001163046"/>
    </source>
</evidence>
<evidence type="ECO:0000256" key="3">
    <source>
        <dbReference type="ARBA" id="ARBA00022989"/>
    </source>
</evidence>
<reference evidence="10" key="1">
    <citation type="submission" date="2023-01" db="EMBL/GenBank/DDBJ databases">
        <title>Genome assembly of the deep-sea coral Lophelia pertusa.</title>
        <authorList>
            <person name="Herrera S."/>
            <person name="Cordes E."/>
        </authorList>
    </citation>
    <scope>NUCLEOTIDE SEQUENCE</scope>
    <source>
        <strain evidence="10">USNM1676648</strain>
        <tissue evidence="10">Polyp</tissue>
    </source>
</reference>
<dbReference type="OrthoDB" id="5984290at2759"/>
<evidence type="ECO:0000256" key="1">
    <source>
        <dbReference type="ARBA" id="ARBA00004141"/>
    </source>
</evidence>
<evidence type="ECO:0000256" key="6">
    <source>
        <dbReference type="ARBA" id="ARBA00023170"/>
    </source>
</evidence>
<dbReference type="SUPFAM" id="SSF81321">
    <property type="entry name" value="Family A G protein-coupled receptor-like"/>
    <property type="match status" value="1"/>
</dbReference>
<keyword evidence="11" id="KW-1185">Reference proteome</keyword>
<evidence type="ECO:0000256" key="2">
    <source>
        <dbReference type="ARBA" id="ARBA00022692"/>
    </source>
</evidence>
<dbReference type="AlphaFoldDB" id="A0A9W9Z7V4"/>
<dbReference type="GO" id="GO:0016020">
    <property type="term" value="C:membrane"/>
    <property type="evidence" value="ECO:0007669"/>
    <property type="project" value="UniProtKB-SubCell"/>
</dbReference>
<dbReference type="PRINTS" id="PR00237">
    <property type="entry name" value="GPCRRHODOPSN"/>
</dbReference>
<keyword evidence="5 8" id="KW-0472">Membrane</keyword>
<dbReference type="InterPro" id="IPR017452">
    <property type="entry name" value="GPCR_Rhodpsn_7TM"/>
</dbReference>
<feature type="transmembrane region" description="Helical" evidence="8">
    <location>
        <begin position="152"/>
        <end position="172"/>
    </location>
</feature>
<proteinExistence type="predicted"/>
<dbReference type="PANTHER" id="PTHR24240">
    <property type="entry name" value="OPSIN"/>
    <property type="match status" value="1"/>
</dbReference>
<protein>
    <submittedName>
        <fullName evidence="10">Melanopsin</fullName>
    </submittedName>
</protein>
<evidence type="ECO:0000256" key="4">
    <source>
        <dbReference type="ARBA" id="ARBA00023040"/>
    </source>
</evidence>
<dbReference type="InterPro" id="IPR000276">
    <property type="entry name" value="GPCR_Rhodpsn"/>
</dbReference>
<evidence type="ECO:0000256" key="8">
    <source>
        <dbReference type="SAM" id="Phobius"/>
    </source>
</evidence>
<evidence type="ECO:0000256" key="5">
    <source>
        <dbReference type="ARBA" id="ARBA00023136"/>
    </source>
</evidence>
<comment type="caution">
    <text evidence="10">The sequence shown here is derived from an EMBL/GenBank/DDBJ whole genome shotgun (WGS) entry which is preliminary data.</text>
</comment>
<dbReference type="Gene3D" id="1.20.1070.10">
    <property type="entry name" value="Rhodopsin 7-helix transmembrane proteins"/>
    <property type="match status" value="1"/>
</dbReference>
<feature type="transmembrane region" description="Helical" evidence="8">
    <location>
        <begin position="25"/>
        <end position="45"/>
    </location>
</feature>
<keyword evidence="4" id="KW-0297">G-protein coupled receptor</keyword>
<dbReference type="GO" id="GO:0004930">
    <property type="term" value="F:G protein-coupled receptor activity"/>
    <property type="evidence" value="ECO:0007669"/>
    <property type="project" value="UniProtKB-KW"/>
</dbReference>
<accession>A0A9W9Z7V4</accession>
<dbReference type="InterPro" id="IPR050125">
    <property type="entry name" value="GPCR_opsins"/>
</dbReference>
<feature type="domain" description="G-protein coupled receptors family 1 profile" evidence="9">
    <location>
        <begin position="1"/>
        <end position="169"/>
    </location>
</feature>
<dbReference type="EMBL" id="MU826826">
    <property type="protein sequence ID" value="KAJ7375084.1"/>
    <property type="molecule type" value="Genomic_DNA"/>
</dbReference>
<keyword evidence="2 8" id="KW-0812">Transmembrane</keyword>